<keyword evidence="6" id="KW-0436">Ligase</keyword>
<dbReference type="NCBIfam" id="NF003671">
    <property type="entry name" value="PRK05294.1"/>
    <property type="match status" value="1"/>
</dbReference>
<dbReference type="PANTHER" id="PTHR11405:SF53">
    <property type="entry name" value="CARBAMOYL-PHOSPHATE SYNTHASE [AMMONIA], MITOCHONDRIAL"/>
    <property type="match status" value="1"/>
</dbReference>
<dbReference type="GO" id="GO:0006541">
    <property type="term" value="P:glutamine metabolic process"/>
    <property type="evidence" value="ECO:0007669"/>
    <property type="project" value="TreeGrafter"/>
</dbReference>
<organism evidence="23">
    <name type="scientific">freshwater metagenome</name>
    <dbReference type="NCBI Taxonomy" id="449393"/>
    <lineage>
        <taxon>unclassified sequences</taxon>
        <taxon>metagenomes</taxon>
        <taxon>ecological metagenomes</taxon>
    </lineage>
</organism>
<evidence type="ECO:0000259" key="20">
    <source>
        <dbReference type="PROSITE" id="PS50975"/>
    </source>
</evidence>
<dbReference type="NCBIfam" id="TIGR01369">
    <property type="entry name" value="CPSaseII_lrg"/>
    <property type="match status" value="1"/>
</dbReference>
<evidence type="ECO:0000256" key="4">
    <source>
        <dbReference type="ARBA" id="ARBA00012738"/>
    </source>
</evidence>
<keyword evidence="7" id="KW-0028">Amino-acid biosynthesis</keyword>
<keyword evidence="10" id="KW-0547">Nucleotide-binding</keyword>
<proteinExistence type="inferred from homology"/>
<evidence type="ECO:0000256" key="18">
    <source>
        <dbReference type="ARBA" id="ARBA00044334"/>
    </source>
</evidence>
<dbReference type="InterPro" id="IPR005483">
    <property type="entry name" value="CPSase_dom"/>
</dbReference>
<dbReference type="Gene3D" id="3.30.470.20">
    <property type="entry name" value="ATP-grasp fold, B domain"/>
    <property type="match status" value="2"/>
</dbReference>
<dbReference type="SUPFAM" id="SSF56059">
    <property type="entry name" value="Glutathione synthetase ATP-binding domain-like"/>
    <property type="match status" value="2"/>
</dbReference>
<dbReference type="GO" id="GO:0044205">
    <property type="term" value="P:'de novo' UMP biosynthetic process"/>
    <property type="evidence" value="ECO:0007669"/>
    <property type="project" value="UniProtKB-UniPathway"/>
</dbReference>
<dbReference type="InterPro" id="IPR005479">
    <property type="entry name" value="CPAse_ATP-bd"/>
</dbReference>
<dbReference type="GO" id="GO:0004088">
    <property type="term" value="F:carbamoyl-phosphate synthase (glutamine-hydrolyzing) activity"/>
    <property type="evidence" value="ECO:0007669"/>
    <property type="project" value="UniProtKB-EC"/>
</dbReference>
<feature type="domain" description="ATP-grasp" evidence="20">
    <location>
        <begin position="685"/>
        <end position="890"/>
    </location>
</feature>
<dbReference type="InterPro" id="IPR058047">
    <property type="entry name" value="CPSase_preATP-grasp"/>
</dbReference>
<dbReference type="PROSITE" id="PS50975">
    <property type="entry name" value="ATP_GRASP"/>
    <property type="match status" value="2"/>
</dbReference>
<dbReference type="SUPFAM" id="SSF52440">
    <property type="entry name" value="PreATP-grasp domain"/>
    <property type="match status" value="2"/>
</dbReference>
<comment type="catalytic activity">
    <reaction evidence="19">
        <text>hydrogencarbonate + NH4(+) + 2 ATP = carbamoyl phosphate + 2 ADP + phosphate + 2 H(+)</text>
        <dbReference type="Rhea" id="RHEA:18029"/>
        <dbReference type="ChEBI" id="CHEBI:15378"/>
        <dbReference type="ChEBI" id="CHEBI:17544"/>
        <dbReference type="ChEBI" id="CHEBI:28938"/>
        <dbReference type="ChEBI" id="CHEBI:30616"/>
        <dbReference type="ChEBI" id="CHEBI:43474"/>
        <dbReference type="ChEBI" id="CHEBI:58228"/>
        <dbReference type="ChEBI" id="CHEBI:456216"/>
        <dbReference type="EC" id="6.3.4.16"/>
    </reaction>
</comment>
<dbReference type="Pfam" id="PF25596">
    <property type="entry name" value="CPSase_L_D1"/>
    <property type="match status" value="2"/>
</dbReference>
<dbReference type="InterPro" id="IPR036897">
    <property type="entry name" value="CarbamoylP_synth_lsu_oligo_sf"/>
</dbReference>
<comment type="pathway">
    <text evidence="2">Amino-acid biosynthesis; L-arginine biosynthesis; carbamoyl phosphate from bicarbonate: step 1/1.</text>
</comment>
<keyword evidence="5" id="KW-0055">Arginine biosynthesis</keyword>
<dbReference type="Pfam" id="PF02787">
    <property type="entry name" value="CPSase_L_D3"/>
    <property type="match status" value="1"/>
</dbReference>
<dbReference type="UniPathway" id="UPA00070">
    <property type="reaction ID" value="UER00115"/>
</dbReference>
<dbReference type="InterPro" id="IPR036914">
    <property type="entry name" value="MGS-like_dom_sf"/>
</dbReference>
<dbReference type="InterPro" id="IPR016185">
    <property type="entry name" value="PreATP-grasp_dom_sf"/>
</dbReference>
<dbReference type="GO" id="GO:0006526">
    <property type="term" value="P:L-arginine biosynthetic process"/>
    <property type="evidence" value="ECO:0007669"/>
    <property type="project" value="UniProtKB-KW"/>
</dbReference>
<evidence type="ECO:0000256" key="11">
    <source>
        <dbReference type="ARBA" id="ARBA00022840"/>
    </source>
</evidence>
<feature type="domain" description="ATP-grasp" evidence="20">
    <location>
        <begin position="133"/>
        <end position="328"/>
    </location>
</feature>
<dbReference type="Gene3D" id="3.30.1490.20">
    <property type="entry name" value="ATP-grasp fold, A domain"/>
    <property type="match status" value="1"/>
</dbReference>
<dbReference type="PROSITE" id="PS51257">
    <property type="entry name" value="PROKAR_LIPOPROTEIN"/>
    <property type="match status" value="1"/>
</dbReference>
<accession>A0A6J7EQK5</accession>
<protein>
    <recommendedName>
        <fullName evidence="17">Ammonium-dependent carbamoyl phosphate synthetase</fullName>
        <ecNumber evidence="15">6.3.4.16</ecNumber>
        <ecNumber evidence="4">6.3.5.5</ecNumber>
    </recommendedName>
    <alternativeName>
        <fullName evidence="16">Arginine-specific carbamoyl phosphate synthetase, ammonia chain</fullName>
    </alternativeName>
    <alternativeName>
        <fullName evidence="18">Glutamine-dependent carbamoyl phosphate synthetase</fullName>
    </alternativeName>
</protein>
<evidence type="ECO:0000256" key="5">
    <source>
        <dbReference type="ARBA" id="ARBA00022571"/>
    </source>
</evidence>
<reference evidence="23" key="1">
    <citation type="submission" date="2020-05" db="EMBL/GenBank/DDBJ databases">
        <authorList>
            <person name="Chiriac C."/>
            <person name="Salcher M."/>
            <person name="Ghai R."/>
            <person name="Kavagutti S V."/>
        </authorList>
    </citation>
    <scope>NUCLEOTIDE SEQUENCE</scope>
</reference>
<dbReference type="AlphaFoldDB" id="A0A6J7EQK5"/>
<dbReference type="InterPro" id="IPR006275">
    <property type="entry name" value="CPSase_lsu"/>
</dbReference>
<dbReference type="HAMAP" id="MF_01210_A">
    <property type="entry name" value="CPSase_L_chain_A"/>
    <property type="match status" value="1"/>
</dbReference>
<evidence type="ECO:0000256" key="3">
    <source>
        <dbReference type="ARBA" id="ARBA00009799"/>
    </source>
</evidence>
<keyword evidence="13" id="KW-0665">Pyrimidine biosynthesis</keyword>
<dbReference type="PROSITE" id="PS51855">
    <property type="entry name" value="MGS"/>
    <property type="match status" value="1"/>
</dbReference>
<dbReference type="EC" id="6.3.4.16" evidence="15"/>
<dbReference type="FunFam" id="3.30.470.20:FF:000007">
    <property type="entry name" value="Carbamoyl-phosphate synthase large chain"/>
    <property type="match status" value="1"/>
</dbReference>
<dbReference type="PRINTS" id="PR00098">
    <property type="entry name" value="CPSASE"/>
</dbReference>
<dbReference type="PROSITE" id="PS00867">
    <property type="entry name" value="CPSASE_2"/>
    <property type="match status" value="2"/>
</dbReference>
<keyword evidence="9" id="KW-0677">Repeat</keyword>
<evidence type="ECO:0000256" key="14">
    <source>
        <dbReference type="ARBA" id="ARBA00023211"/>
    </source>
</evidence>
<dbReference type="SMART" id="SM00851">
    <property type="entry name" value="MGS"/>
    <property type="match status" value="1"/>
</dbReference>
<dbReference type="FunFam" id="3.30.470.20:FF:000013">
    <property type="entry name" value="Carbamoyl-phosphate synthase large chain"/>
    <property type="match status" value="1"/>
</dbReference>
<comment type="similarity">
    <text evidence="3">Belongs to the CarB family.</text>
</comment>
<feature type="domain" description="MGS-like" evidence="21">
    <location>
        <begin position="962"/>
        <end position="1105"/>
    </location>
</feature>
<dbReference type="HAMAP" id="MF_01210_B">
    <property type="entry name" value="CPSase_L_chain_B"/>
    <property type="match status" value="1"/>
</dbReference>
<dbReference type="SUPFAM" id="SSF52335">
    <property type="entry name" value="Methylglyoxal synthase-like"/>
    <property type="match status" value="1"/>
</dbReference>
<dbReference type="InterPro" id="IPR011761">
    <property type="entry name" value="ATP-grasp"/>
</dbReference>
<evidence type="ECO:0000256" key="6">
    <source>
        <dbReference type="ARBA" id="ARBA00022598"/>
    </source>
</evidence>
<dbReference type="GO" id="GO:0046872">
    <property type="term" value="F:metal ion binding"/>
    <property type="evidence" value="ECO:0007669"/>
    <property type="project" value="UniProtKB-KW"/>
</dbReference>
<evidence type="ECO:0000256" key="12">
    <source>
        <dbReference type="ARBA" id="ARBA00022842"/>
    </source>
</evidence>
<evidence type="ECO:0000259" key="21">
    <source>
        <dbReference type="PROSITE" id="PS51855"/>
    </source>
</evidence>
<dbReference type="GO" id="GO:0004087">
    <property type="term" value="F:carbamoyl-phosphate synthase (ammonia) activity"/>
    <property type="evidence" value="ECO:0007669"/>
    <property type="project" value="UniProtKB-EC"/>
</dbReference>
<dbReference type="InterPro" id="IPR005480">
    <property type="entry name" value="CPSase_lsu_oligo"/>
</dbReference>
<dbReference type="GO" id="GO:0005737">
    <property type="term" value="C:cytoplasm"/>
    <property type="evidence" value="ECO:0007669"/>
    <property type="project" value="TreeGrafter"/>
</dbReference>
<evidence type="ECO:0000256" key="1">
    <source>
        <dbReference type="ARBA" id="ARBA00001936"/>
    </source>
</evidence>
<dbReference type="GO" id="GO:0005524">
    <property type="term" value="F:ATP binding"/>
    <property type="evidence" value="ECO:0007669"/>
    <property type="project" value="UniProtKB-KW"/>
</dbReference>
<dbReference type="Pfam" id="PF02786">
    <property type="entry name" value="CPSase_L_D2"/>
    <property type="match status" value="2"/>
</dbReference>
<dbReference type="FunFam" id="1.10.1030.10:FF:000002">
    <property type="entry name" value="Carbamoyl-phosphate synthase large chain"/>
    <property type="match status" value="1"/>
</dbReference>
<dbReference type="CDD" id="cd01424">
    <property type="entry name" value="MGS_CPS_II"/>
    <property type="match status" value="1"/>
</dbReference>
<dbReference type="EMBL" id="CAFBPM010000017">
    <property type="protein sequence ID" value="CAB5029568.1"/>
    <property type="molecule type" value="Genomic_DNA"/>
</dbReference>
<dbReference type="Gene3D" id="3.40.50.20">
    <property type="match status" value="2"/>
</dbReference>
<dbReference type="FunFam" id="3.40.50.20:FF:000001">
    <property type="entry name" value="Carbamoyl-phosphate synthase large chain"/>
    <property type="match status" value="2"/>
</dbReference>
<dbReference type="EMBL" id="CAFABE010000085">
    <property type="protein sequence ID" value="CAB4833202.1"/>
    <property type="molecule type" value="Genomic_DNA"/>
</dbReference>
<keyword evidence="11" id="KW-0067">ATP-binding</keyword>
<keyword evidence="14" id="KW-0464">Manganese</keyword>
<evidence type="ECO:0000256" key="19">
    <source>
        <dbReference type="ARBA" id="ARBA00047359"/>
    </source>
</evidence>
<evidence type="ECO:0000256" key="7">
    <source>
        <dbReference type="ARBA" id="ARBA00022605"/>
    </source>
</evidence>
<dbReference type="InterPro" id="IPR011607">
    <property type="entry name" value="MGS-like_dom"/>
</dbReference>
<dbReference type="PROSITE" id="PS00866">
    <property type="entry name" value="CPSASE_1"/>
    <property type="match status" value="2"/>
</dbReference>
<dbReference type="Gene3D" id="1.10.1030.10">
    <property type="entry name" value="Carbamoyl-phosphate synthetase, large subunit oligomerisation domain"/>
    <property type="match status" value="1"/>
</dbReference>
<comment type="cofactor">
    <cofactor evidence="1">
        <name>Mn(2+)</name>
        <dbReference type="ChEBI" id="CHEBI:29035"/>
    </cofactor>
</comment>
<evidence type="ECO:0000313" key="22">
    <source>
        <dbReference type="EMBL" id="CAB4833202.1"/>
    </source>
</evidence>
<sequence length="1106" mass="118330">MPRRNDISSILVIGSGPIIIGQACEFDYSGTQACRVLRQEGYRVILANSNPATIMTDPLTADATYVEPLDVAVLTAIIERERPDALLPTLGGQTALNLTMELVAKGIPEKFGVEVIGARPEAIETAEDREKFKIAMEEIGLKCPESGFAHSLEEAISIADQIGYPIMVRPSFILGGQGTGIAQDPASFVQLASEGIVASPVSEILVEKAIAGWKEYELEVMRDVADNCVVICSIENFDPMGVHTGDSITVAPAQTLSDVEYQAMRDDAFACLRRVGVETGGSNVQFAVNPENGERLVIEMNPRVSRSSALASKATGFPIAKIAARLAVGYRLDEITNDITRATPASFEPTIDYVVTKIPRWAFEKLPGSSSTLGTRMQSVGEVMAIGRTFPESLQKAVRSLEQGRSGVLGAQEDAETSELNDEELIRVCDSPTPERLFCVAAALRRGISVQRLSAETKIDPWFLSQIQLITDEARELTGIERSSIDRALLRRAKRLGFSDVQLAEFFSMTPTEVFEIRRAAGVMPVYKTVDTCAAEFEAFTPYHFGTYEDEDEVANSDRPRVVILGSGPNRIGQGIEFDYCCVHASMTLRDAGFETIMINCNPETVSTDYDTSDRLYFEPLTAEDVLAVLENEQRHSIGSGSLVGVIVSLGGQTPLKLAHDIDPALVLGTSPDSIDLAEDRNRFNSLLEELGLAQPPGGTVTTRSEAKAMARSIGYPVLVRPSYVLGGRAMEIVYDDASLDATMDTLLGTDSSDGALAREGGVSEERPILIDRFLEEAIEVDVDAIRDQNGEVMIGGVMEHVEEAGVHSGDSACALPPQSLAAETIETLEAWTKQLASALGVVGLLNVQYAVKDGEVFILEANPRASRTVPFVAKATGVPLAAVAARVMTGSSLDVLREEGMIPSSPQVFDHVSVKEAVLPFSRFPGVDTLLGPEMRSTGEVMGVDRTFGLAFAKSQMAAGSRLPESGMIFLSLADRDKEAGLDVARSFTAQGFSLAATLGTAGFLRDQGVDVAQLVAKVGEGTVAADAVSLIAEGHVQLVVNTPRGRGPRSDGAHIRAACIEHAIPCLTTLAAARAAAQGIADWASHPLEVITIQELHAGAKAAS</sequence>
<evidence type="ECO:0000256" key="13">
    <source>
        <dbReference type="ARBA" id="ARBA00022975"/>
    </source>
</evidence>
<evidence type="ECO:0000256" key="2">
    <source>
        <dbReference type="ARBA" id="ARBA00005077"/>
    </source>
</evidence>
<dbReference type="SMART" id="SM01096">
    <property type="entry name" value="CPSase_L_D3"/>
    <property type="match status" value="1"/>
</dbReference>
<gene>
    <name evidence="22" type="ORF">UFOPK3164_01427</name>
    <name evidence="23" type="ORF">UFOPK3427_01779</name>
    <name evidence="24" type="ORF">UFOPK4112_01497</name>
</gene>
<evidence type="ECO:0000256" key="10">
    <source>
        <dbReference type="ARBA" id="ARBA00022741"/>
    </source>
</evidence>
<dbReference type="NCBIfam" id="NF009455">
    <property type="entry name" value="PRK12815.1"/>
    <property type="match status" value="1"/>
</dbReference>
<dbReference type="Gene3D" id="3.40.50.1380">
    <property type="entry name" value="Methylglyoxal synthase-like domain"/>
    <property type="match status" value="1"/>
</dbReference>
<evidence type="ECO:0000256" key="17">
    <source>
        <dbReference type="ARBA" id="ARBA00044318"/>
    </source>
</evidence>
<evidence type="ECO:0000256" key="9">
    <source>
        <dbReference type="ARBA" id="ARBA00022737"/>
    </source>
</evidence>
<name>A0A6J7EQK5_9ZZZZ</name>
<evidence type="ECO:0000256" key="15">
    <source>
        <dbReference type="ARBA" id="ARBA00044063"/>
    </source>
</evidence>
<evidence type="ECO:0000313" key="23">
    <source>
        <dbReference type="EMBL" id="CAB4883534.1"/>
    </source>
</evidence>
<evidence type="ECO:0000256" key="8">
    <source>
        <dbReference type="ARBA" id="ARBA00022723"/>
    </source>
</evidence>
<dbReference type="EMBL" id="CAFBLT010000003">
    <property type="protein sequence ID" value="CAB4883534.1"/>
    <property type="molecule type" value="Genomic_DNA"/>
</dbReference>
<dbReference type="EC" id="6.3.5.5" evidence="4"/>
<dbReference type="SUPFAM" id="SSF48108">
    <property type="entry name" value="Carbamoyl phosphate synthetase, large subunit connection domain"/>
    <property type="match status" value="1"/>
</dbReference>
<dbReference type="Pfam" id="PF02142">
    <property type="entry name" value="MGS"/>
    <property type="match status" value="1"/>
</dbReference>
<keyword evidence="12" id="KW-0460">Magnesium</keyword>
<dbReference type="InterPro" id="IPR033937">
    <property type="entry name" value="MGS_CPS_CarB"/>
</dbReference>
<evidence type="ECO:0000313" key="24">
    <source>
        <dbReference type="EMBL" id="CAB5029568.1"/>
    </source>
</evidence>
<evidence type="ECO:0000256" key="16">
    <source>
        <dbReference type="ARBA" id="ARBA00044249"/>
    </source>
</evidence>
<dbReference type="PANTHER" id="PTHR11405">
    <property type="entry name" value="CARBAMOYLTRANSFERASE FAMILY MEMBER"/>
    <property type="match status" value="1"/>
</dbReference>
<dbReference type="InterPro" id="IPR013815">
    <property type="entry name" value="ATP_grasp_subdomain_1"/>
</dbReference>
<keyword evidence="8" id="KW-0479">Metal-binding</keyword>